<dbReference type="AlphaFoldDB" id="A0A365H398"/>
<dbReference type="CDD" id="cd03784">
    <property type="entry name" value="GT1_Gtf-like"/>
    <property type="match status" value="1"/>
</dbReference>
<dbReference type="GO" id="GO:0017000">
    <property type="term" value="P:antibiotic biosynthetic process"/>
    <property type="evidence" value="ECO:0007669"/>
    <property type="project" value="UniProtKB-KW"/>
</dbReference>
<dbReference type="Proteomes" id="UP000251891">
    <property type="component" value="Unassembled WGS sequence"/>
</dbReference>
<dbReference type="Gene3D" id="3.40.50.2000">
    <property type="entry name" value="Glycogen Phosphorylase B"/>
    <property type="match status" value="2"/>
</dbReference>
<evidence type="ECO:0000313" key="7">
    <source>
        <dbReference type="EMBL" id="RAY12693.1"/>
    </source>
</evidence>
<comment type="similarity">
    <text evidence="1">Belongs to the glycosyltransferase 28 family.</text>
</comment>
<dbReference type="GO" id="GO:0016758">
    <property type="term" value="F:hexosyltransferase activity"/>
    <property type="evidence" value="ECO:0007669"/>
    <property type="project" value="UniProtKB-ARBA"/>
</dbReference>
<dbReference type="InterPro" id="IPR050426">
    <property type="entry name" value="Glycosyltransferase_28"/>
</dbReference>
<evidence type="ECO:0000256" key="3">
    <source>
        <dbReference type="ARBA" id="ARBA00022679"/>
    </source>
</evidence>
<dbReference type="InterPro" id="IPR030953">
    <property type="entry name" value="Glycosyl_450act"/>
</dbReference>
<dbReference type="GO" id="GO:0008194">
    <property type="term" value="F:UDP-glycosyltransferase activity"/>
    <property type="evidence" value="ECO:0007669"/>
    <property type="project" value="InterPro"/>
</dbReference>
<feature type="domain" description="Erythromycin biosynthesis protein CIII-like N-terminal" evidence="6">
    <location>
        <begin position="21"/>
        <end position="256"/>
    </location>
</feature>
<dbReference type="Pfam" id="PF06722">
    <property type="entry name" value="EryCIII-like_C"/>
    <property type="match status" value="1"/>
</dbReference>
<dbReference type="OrthoDB" id="5488434at2"/>
<evidence type="ECO:0000259" key="6">
    <source>
        <dbReference type="Pfam" id="PF21036"/>
    </source>
</evidence>
<protein>
    <submittedName>
        <fullName evidence="7">Activator-dependent family glycosyltransferase</fullName>
    </submittedName>
</protein>
<reference evidence="7 8" key="1">
    <citation type="submission" date="2018-06" db="EMBL/GenBank/DDBJ databases">
        <title>Actinomadura craniellae sp. nov. isolated from marine sponge Craniella sp.</title>
        <authorList>
            <person name="Li L."/>
            <person name="Xu Q.H."/>
            <person name="Lin H.W."/>
            <person name="Lu Y.H."/>
        </authorList>
    </citation>
    <scope>NUCLEOTIDE SEQUENCE [LARGE SCALE GENOMIC DNA]</scope>
    <source>
        <strain evidence="7 8">LHW63021</strain>
    </source>
</reference>
<comment type="caution">
    <text evidence="7">The sequence shown here is derived from an EMBL/GenBank/DDBJ whole genome shotgun (WGS) entry which is preliminary data.</text>
</comment>
<dbReference type="PANTHER" id="PTHR48050">
    <property type="entry name" value="STEROL 3-BETA-GLUCOSYLTRANSFERASE"/>
    <property type="match status" value="1"/>
</dbReference>
<dbReference type="SUPFAM" id="SSF53756">
    <property type="entry name" value="UDP-Glycosyltransferase/glycogen phosphorylase"/>
    <property type="match status" value="1"/>
</dbReference>
<evidence type="ECO:0000256" key="2">
    <source>
        <dbReference type="ARBA" id="ARBA00022676"/>
    </source>
</evidence>
<keyword evidence="8" id="KW-1185">Reference proteome</keyword>
<accession>A0A365H398</accession>
<gene>
    <name evidence="7" type="ORF">DPM19_24185</name>
</gene>
<evidence type="ECO:0000256" key="1">
    <source>
        <dbReference type="ARBA" id="ARBA00006962"/>
    </source>
</evidence>
<dbReference type="EMBL" id="QLYX01000012">
    <property type="protein sequence ID" value="RAY12693.1"/>
    <property type="molecule type" value="Genomic_DNA"/>
</dbReference>
<keyword evidence="2" id="KW-0328">Glycosyltransferase</keyword>
<evidence type="ECO:0000313" key="8">
    <source>
        <dbReference type="Proteomes" id="UP000251891"/>
    </source>
</evidence>
<name>A0A365H398_9ACTN</name>
<evidence type="ECO:0000256" key="4">
    <source>
        <dbReference type="ARBA" id="ARBA00023194"/>
    </source>
</evidence>
<sequence length="426" mass="47921">MRILITSLEGSHFQLLVPMAWALRTAGHEVRTACKPELVETVTRAGLAAEPIECPPWHELLGEFHHEAIAYYNTLDTTGVDEAEESWEDHLAYETIITPALNMPLNSDEMIDELVGLARAWRPDLVIWETLCIAGAVAAVAVGAAHARLVSGPEQAMQITTRRHFLRRALEQEPEHREDPTAEWLDWTLERLGSARRFDETMLTGQFTIDTRPPSQREDLGLETVPVRYLPYNGRSVVPRWLREPPARPRVCLTLGVSITDEYRLWDLGSLLAAMLRTLAELDVEVVAAIAAEQREHLPELGENVRVVDFVPMNDLLPTCALVIHHAGYQTKATGEFHGVPQVVLTGWEWVSEAMGHAYEEQGTLLAIPLREFSAELFREKVVRVLTEPSFTENARRLRQEILAMDPPNDAVPAIEKLTAAHREET</sequence>
<dbReference type="InterPro" id="IPR010610">
    <property type="entry name" value="EryCIII-like_C"/>
</dbReference>
<organism evidence="7 8">
    <name type="scientific">Actinomadura craniellae</name>
    <dbReference type="NCBI Taxonomy" id="2231787"/>
    <lineage>
        <taxon>Bacteria</taxon>
        <taxon>Bacillati</taxon>
        <taxon>Actinomycetota</taxon>
        <taxon>Actinomycetes</taxon>
        <taxon>Streptosporangiales</taxon>
        <taxon>Thermomonosporaceae</taxon>
        <taxon>Actinomadura</taxon>
    </lineage>
</organism>
<dbReference type="NCBIfam" id="TIGR04516">
    <property type="entry name" value="glycosyl_450act"/>
    <property type="match status" value="1"/>
</dbReference>
<dbReference type="PANTHER" id="PTHR48050:SF13">
    <property type="entry name" value="STEROL 3-BETA-GLUCOSYLTRANSFERASE UGT80A2"/>
    <property type="match status" value="1"/>
</dbReference>
<keyword evidence="3 7" id="KW-0808">Transferase</keyword>
<keyword evidence="4" id="KW-0045">Antibiotic biosynthesis</keyword>
<evidence type="ECO:0000259" key="5">
    <source>
        <dbReference type="Pfam" id="PF06722"/>
    </source>
</evidence>
<dbReference type="Pfam" id="PF21036">
    <property type="entry name" value="EryCIII-like_N"/>
    <property type="match status" value="1"/>
</dbReference>
<dbReference type="RefSeq" id="WP_111870300.1">
    <property type="nucleotide sequence ID" value="NZ_QLYX01000012.1"/>
</dbReference>
<proteinExistence type="inferred from homology"/>
<feature type="domain" description="Erythromycin biosynthesis protein CIII-like C-terminal" evidence="5">
    <location>
        <begin position="275"/>
        <end position="418"/>
    </location>
</feature>
<dbReference type="InterPro" id="IPR048284">
    <property type="entry name" value="EryCIII-like_N"/>
</dbReference>
<dbReference type="InterPro" id="IPR002213">
    <property type="entry name" value="UDP_glucos_trans"/>
</dbReference>